<sequence length="127" mass="14619">MLRLIRVAMKDPTKAIGFPVFFSVVLILKVLRTKVRKAEATDPWELLRDVPVLARKFRNDELVPQTRSFIVKQLLKDLLSEKASKDHVYVTSLKKIGKGEIKDETGDFFHVSVVFDCITFLPYRGEI</sequence>
<accession>A0A2P5BWV0</accession>
<dbReference type="Proteomes" id="UP000237105">
    <property type="component" value="Unassembled WGS sequence"/>
</dbReference>
<dbReference type="GO" id="GO:0000428">
    <property type="term" value="C:DNA-directed RNA polymerase complex"/>
    <property type="evidence" value="ECO:0007669"/>
    <property type="project" value="UniProtKB-KW"/>
</dbReference>
<evidence type="ECO:0000313" key="4">
    <source>
        <dbReference type="EMBL" id="PON53239.1"/>
    </source>
</evidence>
<proteinExistence type="predicted"/>
<gene>
    <name evidence="4" type="ORF">PanWU01x14_203520</name>
</gene>
<dbReference type="OrthoDB" id="1162399at2759"/>
<keyword evidence="3" id="KW-0812">Transmembrane</keyword>
<keyword evidence="5" id="KW-1185">Reference proteome</keyword>
<name>A0A2P5BWV0_PARAD</name>
<reference evidence="5" key="1">
    <citation type="submission" date="2016-06" db="EMBL/GenBank/DDBJ databases">
        <title>Parallel loss of symbiosis genes in relatives of nitrogen-fixing non-legume Parasponia.</title>
        <authorList>
            <person name="Van Velzen R."/>
            <person name="Holmer R."/>
            <person name="Bu F."/>
            <person name="Rutten L."/>
            <person name="Van Zeijl A."/>
            <person name="Liu W."/>
            <person name="Santuari L."/>
            <person name="Cao Q."/>
            <person name="Sharma T."/>
            <person name="Shen D."/>
            <person name="Roswanjaya Y."/>
            <person name="Wardhani T."/>
            <person name="Kalhor M.S."/>
            <person name="Jansen J."/>
            <person name="Van den Hoogen J."/>
            <person name="Gungor B."/>
            <person name="Hartog M."/>
            <person name="Hontelez J."/>
            <person name="Verver J."/>
            <person name="Yang W.-C."/>
            <person name="Schijlen E."/>
            <person name="Repin R."/>
            <person name="Schilthuizen M."/>
            <person name="Schranz E."/>
            <person name="Heidstra R."/>
            <person name="Miyata K."/>
            <person name="Fedorova E."/>
            <person name="Kohlen W."/>
            <person name="Bisseling T."/>
            <person name="Smit S."/>
            <person name="Geurts R."/>
        </authorList>
    </citation>
    <scope>NUCLEOTIDE SEQUENCE [LARGE SCALE GENOMIC DNA]</scope>
    <source>
        <strain evidence="5">cv. WU1-14</strain>
    </source>
</reference>
<evidence type="ECO:0000256" key="3">
    <source>
        <dbReference type="SAM" id="Phobius"/>
    </source>
</evidence>
<feature type="transmembrane region" description="Helical" evidence="3">
    <location>
        <begin position="12"/>
        <end position="31"/>
    </location>
</feature>
<comment type="caution">
    <text evidence="4">The sequence shown here is derived from an EMBL/GenBank/DDBJ whole genome shotgun (WGS) entry which is preliminary data.</text>
</comment>
<dbReference type="STRING" id="3476.A0A2P5BWV0"/>
<organism evidence="4 5">
    <name type="scientific">Parasponia andersonii</name>
    <name type="common">Sponia andersonii</name>
    <dbReference type="NCBI Taxonomy" id="3476"/>
    <lineage>
        <taxon>Eukaryota</taxon>
        <taxon>Viridiplantae</taxon>
        <taxon>Streptophyta</taxon>
        <taxon>Embryophyta</taxon>
        <taxon>Tracheophyta</taxon>
        <taxon>Spermatophyta</taxon>
        <taxon>Magnoliopsida</taxon>
        <taxon>eudicotyledons</taxon>
        <taxon>Gunneridae</taxon>
        <taxon>Pentapetalae</taxon>
        <taxon>rosids</taxon>
        <taxon>fabids</taxon>
        <taxon>Rosales</taxon>
        <taxon>Cannabaceae</taxon>
        <taxon>Parasponia</taxon>
    </lineage>
</organism>
<evidence type="ECO:0000256" key="1">
    <source>
        <dbReference type="ARBA" id="ARBA00022478"/>
    </source>
</evidence>
<keyword evidence="3" id="KW-1133">Transmembrane helix</keyword>
<evidence type="ECO:0000313" key="5">
    <source>
        <dbReference type="Proteomes" id="UP000237105"/>
    </source>
</evidence>
<protein>
    <submittedName>
        <fullName evidence="4">RNA polymerase Rpb7, N-terminal</fullName>
    </submittedName>
</protein>
<evidence type="ECO:0000256" key="2">
    <source>
        <dbReference type="ARBA" id="ARBA00023163"/>
    </source>
</evidence>
<dbReference type="InterPro" id="IPR036898">
    <property type="entry name" value="RNA_pol_Rpb7-like_N_sf"/>
</dbReference>
<dbReference type="AlphaFoldDB" id="A0A2P5BWV0"/>
<dbReference type="Gene3D" id="3.30.1490.120">
    <property type="entry name" value="RNA polymerase Rpb7-like, N-terminal domain"/>
    <property type="match status" value="1"/>
</dbReference>
<keyword evidence="3" id="KW-0472">Membrane</keyword>
<dbReference type="EMBL" id="JXTB01000209">
    <property type="protein sequence ID" value="PON53239.1"/>
    <property type="molecule type" value="Genomic_DNA"/>
</dbReference>
<keyword evidence="1" id="KW-0240">DNA-directed RNA polymerase</keyword>
<keyword evidence="2" id="KW-0804">Transcription</keyword>